<proteinExistence type="inferred from homology"/>
<dbReference type="InterPro" id="IPR003029">
    <property type="entry name" value="S1_domain"/>
</dbReference>
<dbReference type="NCBIfam" id="NF008805">
    <property type="entry name" value="PRK11824.1"/>
    <property type="match status" value="1"/>
</dbReference>
<evidence type="ECO:0000259" key="7">
    <source>
        <dbReference type="PROSITE" id="PS50126"/>
    </source>
</evidence>
<dbReference type="FunFam" id="2.40.50.140:FF:000051">
    <property type="entry name" value="RNA-binding transcriptional accessory protein"/>
    <property type="match status" value="1"/>
</dbReference>
<dbReference type="InterPro" id="IPR004087">
    <property type="entry name" value="KH_dom"/>
</dbReference>
<dbReference type="PROSITE" id="PS50126">
    <property type="entry name" value="S1"/>
    <property type="match status" value="1"/>
</dbReference>
<sequence>MDIIEESLTLQDRTITLQIGKLAQAADVSIFGRMGDTCVLVTVVVGPERPDMDYFPLMVEYVEKLYAGGRIKGSRWVKREGRASDDAILTGRLIDRSIRPLFPKSFKQQVQIVITLLSIDGINSPDIISAITTSAALHLSEVPWQGPISTMRAGYIKTNGNEGTIVVNPNEETLDFSTLDLIVSSTDKKIVMLETQADQIDEAIIQEAIMKAKQENDKVIDFIKKLANKAGKSKKPIPVDSKLEETKAVIKKEYLQKIDKLAKESQTEGKNEALINLNDEIYQKYSDKLDRKKISEAITSIMFDLIRSNVLKDKKRIDGRGLDDIRSLYCETSILPRTHGSAIFQRGQTQVMSVVTLGSPTLEQLIEGPEGEEAKRYIHHYYMPPYSVGEVGRMGWPSRREIGHGALAEKAIEPVLPNQDEFPYAVRVVSEVMTSNGSTSMASTCGSSLALMDAGVPIKSAVAGISIGLVYKSDDEYVLLTDIAGIEDFAGHMDFKIAGTDNGVTAIQLDVKNDGLTLEMIEQTFEKAKIARGKILLKMKSTIDRPRKELSKYAPKVIILSPPPDKIGEIIGPGGKNIKRIIAQTQTDINISDDGKVSVAGIDKAGVEKAVELINNVYRQIQIGEEFEGEVKRILPFGAFIEILPGKEGMVHVSKMGKGFVKDPSDVVKIGDKVKVKVVQIDQMNRINLQMIGIESESERSDKSS</sequence>
<dbReference type="InterPro" id="IPR012162">
    <property type="entry name" value="PNPase"/>
</dbReference>
<dbReference type="GO" id="GO:0005829">
    <property type="term" value="C:cytosol"/>
    <property type="evidence" value="ECO:0007669"/>
    <property type="project" value="TreeGrafter"/>
</dbReference>
<dbReference type="SUPFAM" id="SSF54211">
    <property type="entry name" value="Ribosomal protein S5 domain 2-like"/>
    <property type="match status" value="2"/>
</dbReference>
<evidence type="ECO:0000256" key="4">
    <source>
        <dbReference type="ARBA" id="ARBA00022695"/>
    </source>
</evidence>
<dbReference type="InterPro" id="IPR012340">
    <property type="entry name" value="NA-bd_OB-fold"/>
</dbReference>
<organism evidence="8 9">
    <name type="scientific">Candidatus Roizmanbacteria bacterium RIFCSPLOWO2_02_FULL_38_10</name>
    <dbReference type="NCBI Taxonomy" id="1802074"/>
    <lineage>
        <taxon>Bacteria</taxon>
        <taxon>Candidatus Roizmaniibacteriota</taxon>
    </lineage>
</organism>
<comment type="similarity">
    <text evidence="1 6">Belongs to the polyribonucleotide nucleotidyltransferase family.</text>
</comment>
<dbReference type="Gene3D" id="3.30.230.70">
    <property type="entry name" value="GHMP Kinase, N-terminal domain"/>
    <property type="match status" value="2"/>
</dbReference>
<keyword evidence="4 6" id="KW-0548">Nucleotidyltransferase</keyword>
<dbReference type="InterPro" id="IPR036456">
    <property type="entry name" value="PNPase_PH_RNA-bd_sf"/>
</dbReference>
<evidence type="ECO:0000256" key="5">
    <source>
        <dbReference type="ARBA" id="ARBA00022884"/>
    </source>
</evidence>
<dbReference type="SMART" id="SM00316">
    <property type="entry name" value="S1"/>
    <property type="match status" value="1"/>
</dbReference>
<dbReference type="GO" id="GO:0004654">
    <property type="term" value="F:polyribonucleotide nucleotidyltransferase activity"/>
    <property type="evidence" value="ECO:0007669"/>
    <property type="project" value="UniProtKB-UniRule"/>
</dbReference>
<dbReference type="CDD" id="cd11364">
    <property type="entry name" value="RNase_PH_PNPase_2"/>
    <property type="match status" value="1"/>
</dbReference>
<evidence type="ECO:0000313" key="9">
    <source>
        <dbReference type="Proteomes" id="UP000176376"/>
    </source>
</evidence>
<evidence type="ECO:0000256" key="2">
    <source>
        <dbReference type="ARBA" id="ARBA00022490"/>
    </source>
</evidence>
<dbReference type="Pfam" id="PF00575">
    <property type="entry name" value="S1"/>
    <property type="match status" value="1"/>
</dbReference>
<dbReference type="InterPro" id="IPR027408">
    <property type="entry name" value="PNPase/RNase_PH_dom_sf"/>
</dbReference>
<dbReference type="GO" id="GO:0006402">
    <property type="term" value="P:mRNA catabolic process"/>
    <property type="evidence" value="ECO:0007669"/>
    <property type="project" value="UniProtKB-UniRule"/>
</dbReference>
<dbReference type="GO" id="GO:0006396">
    <property type="term" value="P:RNA processing"/>
    <property type="evidence" value="ECO:0007669"/>
    <property type="project" value="InterPro"/>
</dbReference>
<protein>
    <recommendedName>
        <fullName evidence="6">Polyribonucleotide nucleotidyltransferase</fullName>
        <ecNumber evidence="6">2.7.7.8</ecNumber>
    </recommendedName>
    <alternativeName>
        <fullName evidence="6">Polynucleotide phosphorylase</fullName>
        <shortName evidence="6">PNPase</shortName>
    </alternativeName>
</protein>
<dbReference type="PIRSF" id="PIRSF005499">
    <property type="entry name" value="PNPase"/>
    <property type="match status" value="1"/>
</dbReference>
<dbReference type="SUPFAM" id="SSF50249">
    <property type="entry name" value="Nucleic acid-binding proteins"/>
    <property type="match status" value="1"/>
</dbReference>
<dbReference type="Pfam" id="PF00013">
    <property type="entry name" value="KH_1"/>
    <property type="match status" value="1"/>
</dbReference>
<feature type="binding site" evidence="6">
    <location>
        <position position="494"/>
    </location>
    <ligand>
        <name>Mg(2+)</name>
        <dbReference type="ChEBI" id="CHEBI:18420"/>
    </ligand>
</feature>
<feature type="domain" description="S1 motif" evidence="7">
    <location>
        <begin position="624"/>
        <end position="692"/>
    </location>
</feature>
<comment type="subcellular location">
    <subcellularLocation>
        <location evidence="6">Cytoplasm</location>
    </subcellularLocation>
</comment>
<evidence type="ECO:0000313" key="8">
    <source>
        <dbReference type="EMBL" id="OGK55799.1"/>
    </source>
</evidence>
<dbReference type="Pfam" id="PF01138">
    <property type="entry name" value="RNase_PH"/>
    <property type="match status" value="2"/>
</dbReference>
<dbReference type="InterPro" id="IPR015848">
    <property type="entry name" value="PNPase_PH_RNA-bd_bac/org-type"/>
</dbReference>
<dbReference type="InterPro" id="IPR004088">
    <property type="entry name" value="KH_dom_type_1"/>
</dbReference>
<reference evidence="8 9" key="1">
    <citation type="journal article" date="2016" name="Nat. Commun.">
        <title>Thousands of microbial genomes shed light on interconnected biogeochemical processes in an aquifer system.</title>
        <authorList>
            <person name="Anantharaman K."/>
            <person name="Brown C.T."/>
            <person name="Hug L.A."/>
            <person name="Sharon I."/>
            <person name="Castelle C.J."/>
            <person name="Probst A.J."/>
            <person name="Thomas B.C."/>
            <person name="Singh A."/>
            <person name="Wilkins M.J."/>
            <person name="Karaoz U."/>
            <person name="Brodie E.L."/>
            <person name="Williams K.H."/>
            <person name="Hubbard S.S."/>
            <person name="Banfield J.F."/>
        </authorList>
    </citation>
    <scope>NUCLEOTIDE SEQUENCE [LARGE SCALE GENOMIC DNA]</scope>
</reference>
<dbReference type="AlphaFoldDB" id="A0A1F7JJL2"/>
<dbReference type="InterPro" id="IPR036345">
    <property type="entry name" value="ExoRNase_PH_dom2_sf"/>
</dbReference>
<name>A0A1F7JJL2_9BACT</name>
<dbReference type="NCBIfam" id="TIGR03591">
    <property type="entry name" value="polynuc_phos"/>
    <property type="match status" value="1"/>
</dbReference>
<evidence type="ECO:0000256" key="1">
    <source>
        <dbReference type="ARBA" id="ARBA00007404"/>
    </source>
</evidence>
<dbReference type="CDD" id="cd02393">
    <property type="entry name" value="KH-I_PNPase"/>
    <property type="match status" value="1"/>
</dbReference>
<keyword evidence="2 6" id="KW-0963">Cytoplasm</keyword>
<dbReference type="SUPFAM" id="SSF54791">
    <property type="entry name" value="Eukaryotic type KH-domain (KH-domain type I)"/>
    <property type="match status" value="1"/>
</dbReference>
<dbReference type="InterPro" id="IPR015847">
    <property type="entry name" value="ExoRNase_PH_dom2"/>
</dbReference>
<dbReference type="SUPFAM" id="SSF55666">
    <property type="entry name" value="Ribonuclease PH domain 2-like"/>
    <property type="match status" value="2"/>
</dbReference>
<keyword evidence="6" id="KW-0460">Magnesium</keyword>
<dbReference type="Gene3D" id="2.40.50.140">
    <property type="entry name" value="Nucleic acid-binding proteins"/>
    <property type="match status" value="1"/>
</dbReference>
<keyword evidence="5 6" id="KW-0694">RNA-binding</keyword>
<dbReference type="InterPro" id="IPR036612">
    <property type="entry name" value="KH_dom_type_1_sf"/>
</dbReference>
<comment type="caution">
    <text evidence="8">The sequence shown here is derived from an EMBL/GenBank/DDBJ whole genome shotgun (WGS) entry which is preliminary data.</text>
</comment>
<evidence type="ECO:0000256" key="6">
    <source>
        <dbReference type="HAMAP-Rule" id="MF_01595"/>
    </source>
</evidence>
<dbReference type="Pfam" id="PF03725">
    <property type="entry name" value="RNase_PH_C"/>
    <property type="match status" value="1"/>
</dbReference>
<dbReference type="GO" id="GO:0000175">
    <property type="term" value="F:3'-5'-RNA exonuclease activity"/>
    <property type="evidence" value="ECO:0007669"/>
    <property type="project" value="TreeGrafter"/>
</dbReference>
<feature type="binding site" evidence="6">
    <location>
        <position position="488"/>
    </location>
    <ligand>
        <name>Mg(2+)</name>
        <dbReference type="ChEBI" id="CHEBI:18420"/>
    </ligand>
</feature>
<dbReference type="SMART" id="SM00322">
    <property type="entry name" value="KH"/>
    <property type="match status" value="1"/>
</dbReference>
<dbReference type="PROSITE" id="PS50084">
    <property type="entry name" value="KH_TYPE_1"/>
    <property type="match status" value="1"/>
</dbReference>
<dbReference type="STRING" id="1802074.A3J15_03805"/>
<comment type="cofactor">
    <cofactor evidence="6">
        <name>Mg(2+)</name>
        <dbReference type="ChEBI" id="CHEBI:18420"/>
    </cofactor>
</comment>
<comment type="catalytic activity">
    <reaction evidence="6">
        <text>RNA(n+1) + phosphate = RNA(n) + a ribonucleoside 5'-diphosphate</text>
        <dbReference type="Rhea" id="RHEA:22096"/>
        <dbReference type="Rhea" id="RHEA-COMP:14527"/>
        <dbReference type="Rhea" id="RHEA-COMP:17342"/>
        <dbReference type="ChEBI" id="CHEBI:43474"/>
        <dbReference type="ChEBI" id="CHEBI:57930"/>
        <dbReference type="ChEBI" id="CHEBI:140395"/>
        <dbReference type="EC" id="2.7.7.8"/>
    </reaction>
</comment>
<dbReference type="GO" id="GO:0000287">
    <property type="term" value="F:magnesium ion binding"/>
    <property type="evidence" value="ECO:0007669"/>
    <property type="project" value="UniProtKB-UniRule"/>
</dbReference>
<dbReference type="FunFam" id="3.30.230.70:FF:000001">
    <property type="entry name" value="Polyribonucleotide nucleotidyltransferase"/>
    <property type="match status" value="1"/>
</dbReference>
<dbReference type="FunFam" id="3.30.1370.10:FF:000001">
    <property type="entry name" value="Polyribonucleotide nucleotidyltransferase"/>
    <property type="match status" value="1"/>
</dbReference>
<keyword evidence="3 6" id="KW-0808">Transferase</keyword>
<dbReference type="EC" id="2.7.7.8" evidence="6"/>
<dbReference type="InterPro" id="IPR020568">
    <property type="entry name" value="Ribosomal_Su5_D2-typ_SF"/>
</dbReference>
<dbReference type="InterPro" id="IPR001247">
    <property type="entry name" value="ExoRNase_PH_dom1"/>
</dbReference>
<accession>A0A1F7JJL2</accession>
<dbReference type="HAMAP" id="MF_01595">
    <property type="entry name" value="PNPase"/>
    <property type="match status" value="1"/>
</dbReference>
<keyword evidence="6" id="KW-0479">Metal-binding</keyword>
<dbReference type="Gene3D" id="3.30.1370.10">
    <property type="entry name" value="K Homology domain, type 1"/>
    <property type="match status" value="1"/>
</dbReference>
<evidence type="ECO:0000256" key="3">
    <source>
        <dbReference type="ARBA" id="ARBA00022679"/>
    </source>
</evidence>
<dbReference type="PANTHER" id="PTHR11252:SF0">
    <property type="entry name" value="POLYRIBONUCLEOTIDE NUCLEOTIDYLTRANSFERASE 1, MITOCHONDRIAL"/>
    <property type="match status" value="1"/>
</dbReference>
<dbReference type="PANTHER" id="PTHR11252">
    <property type="entry name" value="POLYRIBONUCLEOTIDE NUCLEOTIDYLTRANSFERASE"/>
    <property type="match status" value="1"/>
</dbReference>
<dbReference type="Proteomes" id="UP000176376">
    <property type="component" value="Unassembled WGS sequence"/>
</dbReference>
<dbReference type="SUPFAM" id="SSF46915">
    <property type="entry name" value="Polynucleotide phosphorylase/guanosine pentaphosphate synthase (PNPase/GPSI), domain 3"/>
    <property type="match status" value="1"/>
</dbReference>
<dbReference type="EMBL" id="MGAY01000052">
    <property type="protein sequence ID" value="OGK55799.1"/>
    <property type="molecule type" value="Genomic_DNA"/>
</dbReference>
<dbReference type="GO" id="GO:0003729">
    <property type="term" value="F:mRNA binding"/>
    <property type="evidence" value="ECO:0007669"/>
    <property type="project" value="UniProtKB-ARBA"/>
</dbReference>
<dbReference type="Pfam" id="PF03726">
    <property type="entry name" value="PNPase"/>
    <property type="match status" value="1"/>
</dbReference>
<comment type="function">
    <text evidence="6">Involved in mRNA degradation. Catalyzes the phosphorolysis of single-stranded polyribonucleotides processively in the 3'- to 5'-direction.</text>
</comment>
<gene>
    <name evidence="6" type="primary">pnp</name>
    <name evidence="8" type="ORF">A3J15_03805</name>
</gene>